<evidence type="ECO:0000256" key="1">
    <source>
        <dbReference type="SAM" id="MobiDB-lite"/>
    </source>
</evidence>
<reference evidence="2 3" key="3">
    <citation type="journal article" date="2013" name="Rice">
        <title>Improvement of the Oryza sativa Nipponbare reference genome using next generation sequence and optical map data.</title>
        <authorList>
            <person name="Kawahara Y."/>
            <person name="de la Bastide M."/>
            <person name="Hamilton J.P."/>
            <person name="Kanamori H."/>
            <person name="McCombie W.R."/>
            <person name="Ouyang S."/>
            <person name="Schwartz D.C."/>
            <person name="Tanaka T."/>
            <person name="Wu J."/>
            <person name="Zhou S."/>
            <person name="Childs K.L."/>
            <person name="Davidson R.M."/>
            <person name="Lin H."/>
            <person name="Quesada-Ocampo L."/>
            <person name="Vaillancourt B."/>
            <person name="Sakai H."/>
            <person name="Lee S.S."/>
            <person name="Kim J."/>
            <person name="Numa H."/>
            <person name="Itoh T."/>
            <person name="Buell C.R."/>
            <person name="Matsumoto T."/>
        </authorList>
    </citation>
    <scope>NUCLEOTIDE SEQUENCE [LARGE SCALE GENOMIC DNA]</scope>
    <source>
        <strain evidence="3">cv. Nipponbare</strain>
    </source>
</reference>
<feature type="region of interest" description="Disordered" evidence="1">
    <location>
        <begin position="36"/>
        <end position="69"/>
    </location>
</feature>
<sequence length="85" mass="9132">MAVPQLHDNCNELKCKSSSAGVPDGSVQTSWIRTARQRRSAGAPTIRGTLRQDGVQAPGSSTPNGDLLEWLHDEREEGGSTVEDD</sequence>
<reference evidence="2 3" key="2">
    <citation type="journal article" date="2013" name="Plant Cell Physiol.">
        <title>Rice Annotation Project Database (RAP-DB): an integrative and interactive database for rice genomics.</title>
        <authorList>
            <person name="Sakai H."/>
            <person name="Lee S.S."/>
            <person name="Tanaka T."/>
            <person name="Numa H."/>
            <person name="Kim J."/>
            <person name="Kawahara Y."/>
            <person name="Wakimoto H."/>
            <person name="Yang C.C."/>
            <person name="Iwamoto M."/>
            <person name="Abe T."/>
            <person name="Yamada Y."/>
            <person name="Muto A."/>
            <person name="Inokuchi H."/>
            <person name="Ikemura T."/>
            <person name="Matsumoto T."/>
            <person name="Sasaki T."/>
            <person name="Itoh T."/>
        </authorList>
    </citation>
    <scope>NUCLEOTIDE SEQUENCE [LARGE SCALE GENOMIC DNA]</scope>
    <source>
        <strain evidence="3">cv. Nipponbare</strain>
    </source>
</reference>
<proteinExistence type="predicted"/>
<accession>A0A0P0XC06</accession>
<dbReference type="EMBL" id="AP014964">
    <property type="protein sequence ID" value="BAT03621.1"/>
    <property type="molecule type" value="Genomic_DNA"/>
</dbReference>
<dbReference type="PaxDb" id="39947-A0A0P0XC06"/>
<evidence type="ECO:0000313" key="2">
    <source>
        <dbReference type="EMBL" id="BAT03621.1"/>
    </source>
</evidence>
<dbReference type="Proteomes" id="UP000059680">
    <property type="component" value="Chromosome 8"/>
</dbReference>
<dbReference type="InParanoid" id="A0A0P0XC06"/>
<evidence type="ECO:0000313" key="3">
    <source>
        <dbReference type="Proteomes" id="UP000059680"/>
    </source>
</evidence>
<reference evidence="3" key="1">
    <citation type="journal article" date="2005" name="Nature">
        <title>The map-based sequence of the rice genome.</title>
        <authorList>
            <consortium name="International rice genome sequencing project (IRGSP)"/>
            <person name="Matsumoto T."/>
            <person name="Wu J."/>
            <person name="Kanamori H."/>
            <person name="Katayose Y."/>
            <person name="Fujisawa M."/>
            <person name="Namiki N."/>
            <person name="Mizuno H."/>
            <person name="Yamamoto K."/>
            <person name="Antonio B.A."/>
            <person name="Baba T."/>
            <person name="Sakata K."/>
            <person name="Nagamura Y."/>
            <person name="Aoki H."/>
            <person name="Arikawa K."/>
            <person name="Arita K."/>
            <person name="Bito T."/>
            <person name="Chiden Y."/>
            <person name="Fujitsuka N."/>
            <person name="Fukunaka R."/>
            <person name="Hamada M."/>
            <person name="Harada C."/>
            <person name="Hayashi A."/>
            <person name="Hijishita S."/>
            <person name="Honda M."/>
            <person name="Hosokawa S."/>
            <person name="Ichikawa Y."/>
            <person name="Idonuma A."/>
            <person name="Iijima M."/>
            <person name="Ikeda M."/>
            <person name="Ikeno M."/>
            <person name="Ito K."/>
            <person name="Ito S."/>
            <person name="Ito T."/>
            <person name="Ito Y."/>
            <person name="Ito Y."/>
            <person name="Iwabuchi A."/>
            <person name="Kamiya K."/>
            <person name="Karasawa W."/>
            <person name="Kurita K."/>
            <person name="Katagiri S."/>
            <person name="Kikuta A."/>
            <person name="Kobayashi H."/>
            <person name="Kobayashi N."/>
            <person name="Machita K."/>
            <person name="Maehara T."/>
            <person name="Masukawa M."/>
            <person name="Mizubayashi T."/>
            <person name="Mukai Y."/>
            <person name="Nagasaki H."/>
            <person name="Nagata Y."/>
            <person name="Naito S."/>
            <person name="Nakashima M."/>
            <person name="Nakama Y."/>
            <person name="Nakamichi Y."/>
            <person name="Nakamura M."/>
            <person name="Meguro A."/>
            <person name="Negishi M."/>
            <person name="Ohta I."/>
            <person name="Ohta T."/>
            <person name="Okamoto M."/>
            <person name="Ono N."/>
            <person name="Saji S."/>
            <person name="Sakaguchi M."/>
            <person name="Sakai K."/>
            <person name="Shibata M."/>
            <person name="Shimokawa T."/>
            <person name="Song J."/>
            <person name="Takazaki Y."/>
            <person name="Terasawa K."/>
            <person name="Tsugane M."/>
            <person name="Tsuji K."/>
            <person name="Ueda S."/>
            <person name="Waki K."/>
            <person name="Yamagata H."/>
            <person name="Yamamoto M."/>
            <person name="Yamamoto S."/>
            <person name="Yamane H."/>
            <person name="Yoshiki S."/>
            <person name="Yoshihara R."/>
            <person name="Yukawa K."/>
            <person name="Zhong H."/>
            <person name="Yano M."/>
            <person name="Yuan Q."/>
            <person name="Ouyang S."/>
            <person name="Liu J."/>
            <person name="Jones K.M."/>
            <person name="Gansberger K."/>
            <person name="Moffat K."/>
            <person name="Hill J."/>
            <person name="Bera J."/>
            <person name="Fadrosh D."/>
            <person name="Jin S."/>
            <person name="Johri S."/>
            <person name="Kim M."/>
            <person name="Overton L."/>
            <person name="Reardon M."/>
            <person name="Tsitrin T."/>
            <person name="Vuong H."/>
            <person name="Weaver B."/>
            <person name="Ciecko A."/>
            <person name="Tallon L."/>
            <person name="Jackson J."/>
            <person name="Pai G."/>
            <person name="Aken S.V."/>
            <person name="Utterback T."/>
            <person name="Reidmuller S."/>
            <person name="Feldblyum T."/>
            <person name="Hsiao J."/>
            <person name="Zismann V."/>
            <person name="Iobst S."/>
            <person name="de Vazeille A.R."/>
            <person name="Buell C.R."/>
            <person name="Ying K."/>
            <person name="Li Y."/>
            <person name="Lu T."/>
            <person name="Huang Y."/>
            <person name="Zhao Q."/>
            <person name="Feng Q."/>
            <person name="Zhang L."/>
            <person name="Zhu J."/>
            <person name="Weng Q."/>
            <person name="Mu J."/>
            <person name="Lu Y."/>
            <person name="Fan D."/>
            <person name="Liu Y."/>
            <person name="Guan J."/>
            <person name="Zhang Y."/>
            <person name="Yu S."/>
            <person name="Liu X."/>
            <person name="Zhang Y."/>
            <person name="Hong G."/>
            <person name="Han B."/>
            <person name="Choisne N."/>
            <person name="Demange N."/>
            <person name="Orjeda G."/>
            <person name="Samain S."/>
            <person name="Cattolico L."/>
            <person name="Pelletier E."/>
            <person name="Couloux A."/>
            <person name="Segurens B."/>
            <person name="Wincker P."/>
            <person name="D'Hont A."/>
            <person name="Scarpelli C."/>
            <person name="Weissenbach J."/>
            <person name="Salanoubat M."/>
            <person name="Quetier F."/>
            <person name="Yu Y."/>
            <person name="Kim H.R."/>
            <person name="Rambo T."/>
            <person name="Currie J."/>
            <person name="Collura K."/>
            <person name="Luo M."/>
            <person name="Yang T."/>
            <person name="Ammiraju J.S.S."/>
            <person name="Engler F."/>
            <person name="Soderlund C."/>
            <person name="Wing R.A."/>
            <person name="Palmer L.E."/>
            <person name="de la Bastide M."/>
            <person name="Spiegel L."/>
            <person name="Nascimento L."/>
            <person name="Zutavern T."/>
            <person name="O'Shaughnessy A."/>
            <person name="Dike S."/>
            <person name="Dedhia N."/>
            <person name="Preston R."/>
            <person name="Balija V."/>
            <person name="McCombie W.R."/>
            <person name="Chow T."/>
            <person name="Chen H."/>
            <person name="Chung M."/>
            <person name="Chen C."/>
            <person name="Shaw J."/>
            <person name="Wu H."/>
            <person name="Hsiao K."/>
            <person name="Chao Y."/>
            <person name="Chu M."/>
            <person name="Cheng C."/>
            <person name="Hour A."/>
            <person name="Lee P."/>
            <person name="Lin S."/>
            <person name="Lin Y."/>
            <person name="Liou J."/>
            <person name="Liu S."/>
            <person name="Hsing Y."/>
            <person name="Raghuvanshi S."/>
            <person name="Mohanty A."/>
            <person name="Bharti A.K."/>
            <person name="Gaur A."/>
            <person name="Gupta V."/>
            <person name="Kumar D."/>
            <person name="Ravi V."/>
            <person name="Vij S."/>
            <person name="Kapur A."/>
            <person name="Khurana P."/>
            <person name="Khurana P."/>
            <person name="Khurana J.P."/>
            <person name="Tyagi A.K."/>
            <person name="Gaikwad K."/>
            <person name="Singh A."/>
            <person name="Dalal V."/>
            <person name="Srivastava S."/>
            <person name="Dixit A."/>
            <person name="Pal A.K."/>
            <person name="Ghazi I.A."/>
            <person name="Yadav M."/>
            <person name="Pandit A."/>
            <person name="Bhargava A."/>
            <person name="Sureshbabu K."/>
            <person name="Batra K."/>
            <person name="Sharma T.R."/>
            <person name="Mohapatra T."/>
            <person name="Singh N.K."/>
            <person name="Messing J."/>
            <person name="Nelson A.B."/>
            <person name="Fuks G."/>
            <person name="Kavchok S."/>
            <person name="Keizer G."/>
            <person name="Linton E."/>
            <person name="Llaca V."/>
            <person name="Song R."/>
            <person name="Tanyolac B."/>
            <person name="Young S."/>
            <person name="Ho-Il K."/>
            <person name="Hahn J.H."/>
            <person name="Sangsakoo G."/>
            <person name="Vanavichit A."/>
            <person name="de Mattos Luiz.A.T."/>
            <person name="Zimmer P.D."/>
            <person name="Malone G."/>
            <person name="Dellagostin O."/>
            <person name="de Oliveira A.C."/>
            <person name="Bevan M."/>
            <person name="Bancroft I."/>
            <person name="Minx P."/>
            <person name="Cordum H."/>
            <person name="Wilson R."/>
            <person name="Cheng Z."/>
            <person name="Jin W."/>
            <person name="Jiang J."/>
            <person name="Leong S.A."/>
            <person name="Iwama H."/>
            <person name="Gojobori T."/>
            <person name="Itoh T."/>
            <person name="Niimura Y."/>
            <person name="Fujii Y."/>
            <person name="Habara T."/>
            <person name="Sakai H."/>
            <person name="Sato Y."/>
            <person name="Wilson G."/>
            <person name="Kumar K."/>
            <person name="McCouch S."/>
            <person name="Juretic N."/>
            <person name="Hoen D."/>
            <person name="Wright S."/>
            <person name="Bruskiewich R."/>
            <person name="Bureau T."/>
            <person name="Miyao A."/>
            <person name="Hirochika H."/>
            <person name="Nishikawa T."/>
            <person name="Kadowaki K."/>
            <person name="Sugiura M."/>
            <person name="Burr B."/>
            <person name="Sasaki T."/>
        </authorList>
    </citation>
    <scope>NUCLEOTIDE SEQUENCE [LARGE SCALE GENOMIC DNA]</scope>
    <source>
        <strain evidence="3">cv. Nipponbare</strain>
    </source>
</reference>
<protein>
    <submittedName>
        <fullName evidence="2">Os08g0123701 protein</fullName>
    </submittedName>
</protein>
<gene>
    <name evidence="2" type="ordered locus">Os08g0123701</name>
    <name evidence="2" type="ORF">OSNPB_080123701</name>
</gene>
<organism evidence="2 3">
    <name type="scientific">Oryza sativa subsp. japonica</name>
    <name type="common">Rice</name>
    <dbReference type="NCBI Taxonomy" id="39947"/>
    <lineage>
        <taxon>Eukaryota</taxon>
        <taxon>Viridiplantae</taxon>
        <taxon>Streptophyta</taxon>
        <taxon>Embryophyta</taxon>
        <taxon>Tracheophyta</taxon>
        <taxon>Spermatophyta</taxon>
        <taxon>Magnoliopsida</taxon>
        <taxon>Liliopsida</taxon>
        <taxon>Poales</taxon>
        <taxon>Poaceae</taxon>
        <taxon>BOP clade</taxon>
        <taxon>Oryzoideae</taxon>
        <taxon>Oryzeae</taxon>
        <taxon>Oryzinae</taxon>
        <taxon>Oryza</taxon>
        <taxon>Oryza sativa</taxon>
    </lineage>
</organism>
<name>A0A0P0XC06_ORYSJ</name>
<dbReference type="AlphaFoldDB" id="A0A0P0XC06"/>
<keyword evidence="3" id="KW-1185">Reference proteome</keyword>